<keyword evidence="2" id="KW-0282">Flagellum</keyword>
<keyword evidence="3" id="KW-1185">Reference proteome</keyword>
<gene>
    <name evidence="2" type="ORF">KDM87_07195</name>
</gene>
<keyword evidence="2" id="KW-0969">Cilium</keyword>
<dbReference type="InterPro" id="IPR038610">
    <property type="entry name" value="FliK-like_C_sf"/>
</dbReference>
<comment type="caution">
    <text evidence="2">The sequence shown here is derived from an EMBL/GenBank/DDBJ whole genome shotgun (WGS) entry which is preliminary data.</text>
</comment>
<dbReference type="EMBL" id="JAGSPK010000002">
    <property type="protein sequence ID" value="MBR7792382.1"/>
    <property type="molecule type" value="Genomic_DNA"/>
</dbReference>
<dbReference type="Pfam" id="PF02120">
    <property type="entry name" value="Flg_hook"/>
    <property type="match status" value="1"/>
</dbReference>
<protein>
    <submittedName>
        <fullName evidence="2">Flagellar hook-length control protein FliK</fullName>
    </submittedName>
</protein>
<name>A0ABS5H128_9BURK</name>
<dbReference type="Proteomes" id="UP000682982">
    <property type="component" value="Unassembled WGS sequence"/>
</dbReference>
<keyword evidence="2" id="KW-0966">Cell projection</keyword>
<feature type="domain" description="Flagellar hook-length control protein-like C-terminal" evidence="1">
    <location>
        <begin position="311"/>
        <end position="386"/>
    </location>
</feature>
<dbReference type="InterPro" id="IPR021136">
    <property type="entry name" value="Flagellar_hook_control-like_C"/>
</dbReference>
<organism evidence="2 3">
    <name type="scientific">Undibacterium rivi</name>
    <dbReference type="NCBI Taxonomy" id="2828729"/>
    <lineage>
        <taxon>Bacteria</taxon>
        <taxon>Pseudomonadati</taxon>
        <taxon>Pseudomonadota</taxon>
        <taxon>Betaproteobacteria</taxon>
        <taxon>Burkholderiales</taxon>
        <taxon>Oxalobacteraceae</taxon>
        <taxon>Undibacterium</taxon>
    </lineage>
</organism>
<sequence length="387" mass="42256">MPYRLDNSITTADIEAASASSGLHSLKQEVASKLAQLVVGQQLKGEVLNRQKDGSFTVRVANFSVRMQLPEGVKEGDSVSLRLISTDPKPTFALESKPQIPESFIAGQTYTPGKKTLSDFSSSPQARLEDTSKLAQIKTLPQPTPTLSSLEAGIQSDSSVTFLSTASKLIGTILQLEDTSTENNSIVGKTAILNTQSDLNDIQKTATLLEKKISQSGLFYESHLAEWVDGKKKLSDLRTEPQAVLSTLSQNIVSGESNLISGNKELIQLIQQQLRTLENQSLHWQGELFPGQYMKWEIKRDKPSPQTSGLSTDDNNYWQSTVKFDLPSLGTVSATFNFRANHLSLNINAENEDTVNALKTHAGQLSSALSSLDTTLDSLSVRKNDSK</sequence>
<reference evidence="2 3" key="1">
    <citation type="submission" date="2021-04" db="EMBL/GenBank/DDBJ databases">
        <title>novel species isolated from subtropical streams in China.</title>
        <authorList>
            <person name="Lu H."/>
        </authorList>
    </citation>
    <scope>NUCLEOTIDE SEQUENCE [LARGE SCALE GENOMIC DNA]</scope>
    <source>
        <strain evidence="2 3">FT147W</strain>
    </source>
</reference>
<evidence type="ECO:0000259" key="1">
    <source>
        <dbReference type="Pfam" id="PF02120"/>
    </source>
</evidence>
<proteinExistence type="predicted"/>
<evidence type="ECO:0000313" key="2">
    <source>
        <dbReference type="EMBL" id="MBR7792382.1"/>
    </source>
</evidence>
<dbReference type="Gene3D" id="3.30.750.140">
    <property type="match status" value="1"/>
</dbReference>
<dbReference type="RefSeq" id="WP_212678433.1">
    <property type="nucleotide sequence ID" value="NZ_JAGSPK010000002.1"/>
</dbReference>
<evidence type="ECO:0000313" key="3">
    <source>
        <dbReference type="Proteomes" id="UP000682982"/>
    </source>
</evidence>
<accession>A0ABS5H128</accession>